<keyword evidence="8" id="KW-1185">Reference proteome</keyword>
<dbReference type="PRINTS" id="PR00455">
    <property type="entry name" value="HTHTETR"/>
</dbReference>
<evidence type="ECO:0000313" key="7">
    <source>
        <dbReference type="EMBL" id="TWS23947.1"/>
    </source>
</evidence>
<dbReference type="InterPro" id="IPR009057">
    <property type="entry name" value="Homeodomain-like_sf"/>
</dbReference>
<dbReference type="PANTHER" id="PTHR30055:SF151">
    <property type="entry name" value="TRANSCRIPTIONAL REGULATORY PROTEIN"/>
    <property type="match status" value="1"/>
</dbReference>
<dbReference type="InterPro" id="IPR001647">
    <property type="entry name" value="HTH_TetR"/>
</dbReference>
<dbReference type="GO" id="GO:0000976">
    <property type="term" value="F:transcription cis-regulatory region binding"/>
    <property type="evidence" value="ECO:0007669"/>
    <property type="project" value="TreeGrafter"/>
</dbReference>
<keyword evidence="2" id="KW-0805">Transcription regulation</keyword>
<keyword evidence="4" id="KW-0804">Transcription</keyword>
<dbReference type="SUPFAM" id="SSF48498">
    <property type="entry name" value="Tetracyclin repressor-like, C-terminal domain"/>
    <property type="match status" value="1"/>
</dbReference>
<keyword evidence="1" id="KW-0678">Repressor</keyword>
<reference evidence="7 8" key="2">
    <citation type="submission" date="2019-08" db="EMBL/GenBank/DDBJ databases">
        <title>Tsukamurella conjunctivitidis sp. nov., Tsukamurella assacharolytica sp. nov. and Tsukamurella sputae sp. nov. isolated from patients with conjunctivitis, bacteraemia (lymphoma) and respiratory infection (sputum) in Hong Kong.</title>
        <authorList>
            <person name="Fok K.M.N."/>
            <person name="Fong J.Y.H."/>
        </authorList>
    </citation>
    <scope>NUCLEOTIDE SEQUENCE [LARGE SCALE GENOMIC DNA]</scope>
    <source>
        <strain evidence="7 8">HKU70</strain>
    </source>
</reference>
<dbReference type="InterPro" id="IPR004111">
    <property type="entry name" value="Repressor_TetR_C"/>
</dbReference>
<dbReference type="Pfam" id="PF00440">
    <property type="entry name" value="TetR_N"/>
    <property type="match status" value="1"/>
</dbReference>
<evidence type="ECO:0000256" key="4">
    <source>
        <dbReference type="ARBA" id="ARBA00023163"/>
    </source>
</evidence>
<dbReference type="PRINTS" id="PR00400">
    <property type="entry name" value="TETREPRESSOR"/>
</dbReference>
<sequence length="247" mass="25604">MMGAIPLIVIVGIARTAVRAVKTAMRARSRGVARYVAALNTVQEVTGCSARVKSVAINRSDVLTSAIGVLDRSGLPDLTMRRVAADLGVAPGALYWHIPNKQSLLAAIADTILADPSLAAAASKSRMRWDRQLTGYAHALRAVLRKHRDGAEVVSASLASQLGTSNLHAQIADIAASAGAGPADATAVALTLTHFVVGFTFEEQTREAMARAGAAAGDIDQTATDRAFAGGVDLVVDGLRSRISTPA</sequence>
<name>A0A5C5RLV5_9ACTN</name>
<evidence type="ECO:0000313" key="8">
    <source>
        <dbReference type="Proteomes" id="UP000319792"/>
    </source>
</evidence>
<dbReference type="AlphaFoldDB" id="A0A5C5RLV5"/>
<dbReference type="Gene3D" id="1.10.10.60">
    <property type="entry name" value="Homeodomain-like"/>
    <property type="match status" value="1"/>
</dbReference>
<dbReference type="GO" id="GO:0003700">
    <property type="term" value="F:DNA-binding transcription factor activity"/>
    <property type="evidence" value="ECO:0007669"/>
    <property type="project" value="TreeGrafter"/>
</dbReference>
<dbReference type="Gene3D" id="1.10.357.10">
    <property type="entry name" value="Tetracycline Repressor, domain 2"/>
    <property type="match status" value="1"/>
</dbReference>
<dbReference type="Proteomes" id="UP000319792">
    <property type="component" value="Unassembled WGS sequence"/>
</dbReference>
<reference evidence="7 8" key="1">
    <citation type="submission" date="2019-06" db="EMBL/GenBank/DDBJ databases">
        <authorList>
            <person name="Teng J.L.L."/>
            <person name="Lee H.H."/>
            <person name="Lau S.K.P."/>
            <person name="Woo P.C.Y."/>
        </authorList>
    </citation>
    <scope>NUCLEOTIDE SEQUENCE [LARGE SCALE GENOMIC DNA]</scope>
    <source>
        <strain evidence="7 8">HKU70</strain>
    </source>
</reference>
<gene>
    <name evidence="7" type="ORF">FK268_09865</name>
</gene>
<evidence type="ECO:0000256" key="5">
    <source>
        <dbReference type="PROSITE-ProRule" id="PRU00335"/>
    </source>
</evidence>
<dbReference type="GO" id="GO:0046677">
    <property type="term" value="P:response to antibiotic"/>
    <property type="evidence" value="ECO:0007669"/>
    <property type="project" value="InterPro"/>
</dbReference>
<accession>A0A5C5RLV5</accession>
<evidence type="ECO:0000259" key="6">
    <source>
        <dbReference type="PROSITE" id="PS50977"/>
    </source>
</evidence>
<dbReference type="PROSITE" id="PS50977">
    <property type="entry name" value="HTH_TETR_2"/>
    <property type="match status" value="1"/>
</dbReference>
<feature type="domain" description="HTH tetR-type" evidence="6">
    <location>
        <begin position="56"/>
        <end position="116"/>
    </location>
</feature>
<dbReference type="SUPFAM" id="SSF46689">
    <property type="entry name" value="Homeodomain-like"/>
    <property type="match status" value="1"/>
</dbReference>
<evidence type="ECO:0000256" key="1">
    <source>
        <dbReference type="ARBA" id="ARBA00022491"/>
    </source>
</evidence>
<organism evidence="7 8">
    <name type="scientific">Tsukamurella sputi</name>
    <dbReference type="NCBI Taxonomy" id="2591848"/>
    <lineage>
        <taxon>Bacteria</taxon>
        <taxon>Bacillati</taxon>
        <taxon>Actinomycetota</taxon>
        <taxon>Actinomycetes</taxon>
        <taxon>Mycobacteriales</taxon>
        <taxon>Tsukamurellaceae</taxon>
        <taxon>Tsukamurella</taxon>
    </lineage>
</organism>
<evidence type="ECO:0000256" key="3">
    <source>
        <dbReference type="ARBA" id="ARBA00023125"/>
    </source>
</evidence>
<keyword evidence="3 5" id="KW-0238">DNA-binding</keyword>
<evidence type="ECO:0000256" key="2">
    <source>
        <dbReference type="ARBA" id="ARBA00023015"/>
    </source>
</evidence>
<dbReference type="EMBL" id="VIGV01000003">
    <property type="protein sequence ID" value="TWS23947.1"/>
    <property type="molecule type" value="Genomic_DNA"/>
</dbReference>
<feature type="DNA-binding region" description="H-T-H motif" evidence="5">
    <location>
        <begin position="79"/>
        <end position="98"/>
    </location>
</feature>
<dbReference type="InterPro" id="IPR050109">
    <property type="entry name" value="HTH-type_TetR-like_transc_reg"/>
</dbReference>
<protein>
    <submittedName>
        <fullName evidence="7">TetR family transcriptional regulator</fullName>
    </submittedName>
</protein>
<dbReference type="InterPro" id="IPR003012">
    <property type="entry name" value="Tet_transcr_reg_TetR"/>
</dbReference>
<comment type="caution">
    <text evidence="7">The sequence shown here is derived from an EMBL/GenBank/DDBJ whole genome shotgun (WGS) entry which is preliminary data.</text>
</comment>
<dbReference type="InterPro" id="IPR036271">
    <property type="entry name" value="Tet_transcr_reg_TetR-rel_C_sf"/>
</dbReference>
<dbReference type="Pfam" id="PF02909">
    <property type="entry name" value="TetR_C_1"/>
    <property type="match status" value="1"/>
</dbReference>
<dbReference type="PANTHER" id="PTHR30055">
    <property type="entry name" value="HTH-TYPE TRANSCRIPTIONAL REGULATOR RUTR"/>
    <property type="match status" value="1"/>
</dbReference>
<proteinExistence type="predicted"/>
<dbReference type="GO" id="GO:0045892">
    <property type="term" value="P:negative regulation of DNA-templated transcription"/>
    <property type="evidence" value="ECO:0007669"/>
    <property type="project" value="InterPro"/>
</dbReference>